<feature type="domain" description="OmpR/PhoB-type" evidence="3">
    <location>
        <begin position="30"/>
        <end position="131"/>
    </location>
</feature>
<dbReference type="CDD" id="cd00383">
    <property type="entry name" value="trans_reg_C"/>
    <property type="match status" value="1"/>
</dbReference>
<dbReference type="AlphaFoldDB" id="A0A3E4USZ3"/>
<name>A0A3E4USZ3_MEDGN</name>
<dbReference type="InterPro" id="IPR036388">
    <property type="entry name" value="WH-like_DNA-bd_sf"/>
</dbReference>
<feature type="DNA-binding region" description="OmpR/PhoB-type" evidence="2">
    <location>
        <begin position="30"/>
        <end position="131"/>
    </location>
</feature>
<dbReference type="Proteomes" id="UP000260808">
    <property type="component" value="Unassembled WGS sequence"/>
</dbReference>
<evidence type="ECO:0000256" key="2">
    <source>
        <dbReference type="PROSITE-ProRule" id="PRU01091"/>
    </source>
</evidence>
<dbReference type="Pfam" id="PF00486">
    <property type="entry name" value="Trans_reg_C"/>
    <property type="match status" value="1"/>
</dbReference>
<reference evidence="4 5" key="1">
    <citation type="submission" date="2018-08" db="EMBL/GenBank/DDBJ databases">
        <title>A genome reference for cultivated species of the human gut microbiota.</title>
        <authorList>
            <person name="Zou Y."/>
            <person name="Xue W."/>
            <person name="Luo G."/>
        </authorList>
    </citation>
    <scope>NUCLEOTIDE SEQUENCE [LARGE SCALE GENOMIC DNA]</scope>
    <source>
        <strain evidence="4 5">TF01-20-2</strain>
    </source>
</reference>
<dbReference type="InterPro" id="IPR001867">
    <property type="entry name" value="OmpR/PhoB-type_DNA-bd"/>
</dbReference>
<evidence type="ECO:0000256" key="1">
    <source>
        <dbReference type="ARBA" id="ARBA00023125"/>
    </source>
</evidence>
<sequence length="134" mass="15652">MILIEISDNEEKIVQQAIEWIAEQLSTSAISENKSKELQFSLFKRTVIDKNGIAVSLTSKEFDLLYFLYLHKGQVFTKEQLYENVWGFEDMPKDTSNLPSFIRKLRKKIEPDPDNPIYIITVWGVGYKFSEEKP</sequence>
<dbReference type="SMART" id="SM00862">
    <property type="entry name" value="Trans_reg_C"/>
    <property type="match status" value="1"/>
</dbReference>
<proteinExistence type="predicted"/>
<dbReference type="SUPFAM" id="SSF46894">
    <property type="entry name" value="C-terminal effector domain of the bipartite response regulators"/>
    <property type="match status" value="1"/>
</dbReference>
<evidence type="ECO:0000313" key="4">
    <source>
        <dbReference type="EMBL" id="RGM15765.1"/>
    </source>
</evidence>
<gene>
    <name evidence="4" type="ORF">DXC31_17700</name>
</gene>
<dbReference type="PROSITE" id="PS51755">
    <property type="entry name" value="OMPR_PHOB"/>
    <property type="match status" value="1"/>
</dbReference>
<keyword evidence="1 2" id="KW-0238">DNA-binding</keyword>
<dbReference type="GO" id="GO:0006355">
    <property type="term" value="P:regulation of DNA-templated transcription"/>
    <property type="evidence" value="ECO:0007669"/>
    <property type="project" value="InterPro"/>
</dbReference>
<comment type="caution">
    <text evidence="4">The sequence shown here is derived from an EMBL/GenBank/DDBJ whole genome shotgun (WGS) entry which is preliminary data.</text>
</comment>
<dbReference type="GO" id="GO:0003677">
    <property type="term" value="F:DNA binding"/>
    <property type="evidence" value="ECO:0007669"/>
    <property type="project" value="UniProtKB-UniRule"/>
</dbReference>
<dbReference type="Gene3D" id="1.10.10.10">
    <property type="entry name" value="Winged helix-like DNA-binding domain superfamily/Winged helix DNA-binding domain"/>
    <property type="match status" value="1"/>
</dbReference>
<accession>A0A3E4USZ3</accession>
<protein>
    <submittedName>
        <fullName evidence="4">Winged helix family transcriptional regulator</fullName>
    </submittedName>
</protein>
<evidence type="ECO:0000313" key="5">
    <source>
        <dbReference type="Proteomes" id="UP000260808"/>
    </source>
</evidence>
<dbReference type="InterPro" id="IPR016032">
    <property type="entry name" value="Sig_transdc_resp-reg_C-effctor"/>
</dbReference>
<evidence type="ECO:0000259" key="3">
    <source>
        <dbReference type="PROSITE" id="PS51755"/>
    </source>
</evidence>
<dbReference type="GO" id="GO:0000160">
    <property type="term" value="P:phosphorelay signal transduction system"/>
    <property type="evidence" value="ECO:0007669"/>
    <property type="project" value="InterPro"/>
</dbReference>
<organism evidence="4 5">
    <name type="scientific">Mediterraneibacter gnavus</name>
    <name type="common">Ruminococcus gnavus</name>
    <dbReference type="NCBI Taxonomy" id="33038"/>
    <lineage>
        <taxon>Bacteria</taxon>
        <taxon>Bacillati</taxon>
        <taxon>Bacillota</taxon>
        <taxon>Clostridia</taxon>
        <taxon>Lachnospirales</taxon>
        <taxon>Lachnospiraceae</taxon>
        <taxon>Mediterraneibacter</taxon>
    </lineage>
</organism>
<dbReference type="EMBL" id="QSSX01000095">
    <property type="protein sequence ID" value="RGM15765.1"/>
    <property type="molecule type" value="Genomic_DNA"/>
</dbReference>